<reference evidence="2 3" key="1">
    <citation type="submission" date="2023-04" db="EMBL/GenBank/DDBJ databases">
        <title>The genome sequence of Polyangium sorediatum DSM14670.</title>
        <authorList>
            <person name="Zhang X."/>
        </authorList>
    </citation>
    <scope>NUCLEOTIDE SEQUENCE [LARGE SCALE GENOMIC DNA]</scope>
    <source>
        <strain evidence="2 3">DSM 14670</strain>
    </source>
</reference>
<organism evidence="2 3">
    <name type="scientific">Polyangium sorediatum</name>
    <dbReference type="NCBI Taxonomy" id="889274"/>
    <lineage>
        <taxon>Bacteria</taxon>
        <taxon>Pseudomonadati</taxon>
        <taxon>Myxococcota</taxon>
        <taxon>Polyangia</taxon>
        <taxon>Polyangiales</taxon>
        <taxon>Polyangiaceae</taxon>
        <taxon>Polyangium</taxon>
    </lineage>
</organism>
<dbReference type="InterPro" id="IPR012296">
    <property type="entry name" value="Nuclease_put_TT1808"/>
</dbReference>
<sequence>MNAFPARKQDEEERNTPEVEAAFEAVPEGQIAEILDGELHVQPRPRSTHSLAATQLTSSLGPFRPRGDGPGGWVILYEPELHLGPRPDKLVPDLAGWRRARMPELPDVPALTLPPDWVCEVISPSTQAIDRGKKMRMYRREGVEYLWFVDPAAQMVEMFRLVNERWSHLDTYEGDIRARLEPFEAIEIDIGVLWAR</sequence>
<evidence type="ECO:0000313" key="3">
    <source>
        <dbReference type="Proteomes" id="UP001160301"/>
    </source>
</evidence>
<keyword evidence="2" id="KW-0255">Endonuclease</keyword>
<dbReference type="Proteomes" id="UP001160301">
    <property type="component" value="Unassembled WGS sequence"/>
</dbReference>
<dbReference type="PANTHER" id="PTHR34107">
    <property type="entry name" value="SLL0198 PROTEIN-RELATED"/>
    <property type="match status" value="1"/>
</dbReference>
<dbReference type="EMBL" id="JARZHI010000053">
    <property type="protein sequence ID" value="MDI1435130.1"/>
    <property type="molecule type" value="Genomic_DNA"/>
</dbReference>
<comment type="caution">
    <text evidence="2">The sequence shown here is derived from an EMBL/GenBank/DDBJ whole genome shotgun (WGS) entry which is preliminary data.</text>
</comment>
<evidence type="ECO:0000259" key="1">
    <source>
        <dbReference type="Pfam" id="PF05685"/>
    </source>
</evidence>
<dbReference type="Gene3D" id="3.90.1570.10">
    <property type="entry name" value="tt1808, chain A"/>
    <property type="match status" value="1"/>
</dbReference>
<dbReference type="RefSeq" id="WP_136972143.1">
    <property type="nucleotide sequence ID" value="NZ_JARZHI010000053.1"/>
</dbReference>
<keyword evidence="2" id="KW-0540">Nuclease</keyword>
<dbReference type="GO" id="GO:0004519">
    <property type="term" value="F:endonuclease activity"/>
    <property type="evidence" value="ECO:0007669"/>
    <property type="project" value="UniProtKB-KW"/>
</dbReference>
<proteinExistence type="predicted"/>
<dbReference type="PANTHER" id="PTHR34107:SF4">
    <property type="entry name" value="SLL1222 PROTEIN"/>
    <property type="match status" value="1"/>
</dbReference>
<dbReference type="SUPFAM" id="SSF52980">
    <property type="entry name" value="Restriction endonuclease-like"/>
    <property type="match status" value="1"/>
</dbReference>
<dbReference type="InterPro" id="IPR011335">
    <property type="entry name" value="Restrct_endonuc-II-like"/>
</dbReference>
<evidence type="ECO:0000313" key="2">
    <source>
        <dbReference type="EMBL" id="MDI1435130.1"/>
    </source>
</evidence>
<gene>
    <name evidence="2" type="ORF">QHF89_36840</name>
</gene>
<dbReference type="InterPro" id="IPR008538">
    <property type="entry name" value="Uma2"/>
</dbReference>
<protein>
    <submittedName>
        <fullName evidence="2">Uma2 family endonuclease</fullName>
    </submittedName>
</protein>
<feature type="domain" description="Putative restriction endonuclease" evidence="1">
    <location>
        <begin position="23"/>
        <end position="189"/>
    </location>
</feature>
<dbReference type="CDD" id="cd06260">
    <property type="entry name" value="DUF820-like"/>
    <property type="match status" value="1"/>
</dbReference>
<name>A0ABT6P3E6_9BACT</name>
<keyword evidence="2" id="KW-0378">Hydrolase</keyword>
<accession>A0ABT6P3E6</accession>
<keyword evidence="3" id="KW-1185">Reference proteome</keyword>
<dbReference type="Pfam" id="PF05685">
    <property type="entry name" value="Uma2"/>
    <property type="match status" value="1"/>
</dbReference>